<evidence type="ECO:0000313" key="2">
    <source>
        <dbReference type="Proteomes" id="UP000603434"/>
    </source>
</evidence>
<dbReference type="EMBL" id="JACNJH010000059">
    <property type="protein sequence ID" value="MBC8360037.1"/>
    <property type="molecule type" value="Genomic_DNA"/>
</dbReference>
<proteinExistence type="predicted"/>
<organism evidence="1 2">
    <name type="scientific">Candidatus Desulfatibia profunda</name>
    <dbReference type="NCBI Taxonomy" id="2841695"/>
    <lineage>
        <taxon>Bacteria</taxon>
        <taxon>Pseudomonadati</taxon>
        <taxon>Thermodesulfobacteriota</taxon>
        <taxon>Desulfobacteria</taxon>
        <taxon>Desulfobacterales</taxon>
        <taxon>Desulfobacterales incertae sedis</taxon>
        <taxon>Candidatus Desulfatibia</taxon>
    </lineage>
</organism>
<gene>
    <name evidence="1" type="ORF">H8E23_01395</name>
</gene>
<reference evidence="1 2" key="1">
    <citation type="submission" date="2020-08" db="EMBL/GenBank/DDBJ databases">
        <title>Bridging the membrane lipid divide: bacteria of the FCB group superphylum have the potential to synthesize archaeal ether lipids.</title>
        <authorList>
            <person name="Villanueva L."/>
            <person name="Von Meijenfeldt F.A.B."/>
            <person name="Westbye A.B."/>
            <person name="Yadav S."/>
            <person name="Hopmans E.C."/>
            <person name="Dutilh B.E."/>
            <person name="Sinninghe Damste J.S."/>
        </authorList>
    </citation>
    <scope>NUCLEOTIDE SEQUENCE [LARGE SCALE GENOMIC DNA]</scope>
    <source>
        <strain evidence="1">NIOZ-UU30</strain>
    </source>
</reference>
<comment type="caution">
    <text evidence="1">The sequence shown here is derived from an EMBL/GenBank/DDBJ whole genome shotgun (WGS) entry which is preliminary data.</text>
</comment>
<name>A0A8J6THQ4_9BACT</name>
<sequence length="94" mass="10673">MLKSIQETQKLFKIESLKDDQVSIRTSKYLLSLNAEEQIEVLNAHLASLKKDLATYEDPVLQDAIGPGGEIYKTQLQLLINIIENLLSQNKYPD</sequence>
<accession>A0A8J6THQ4</accession>
<dbReference type="AlphaFoldDB" id="A0A8J6THQ4"/>
<dbReference type="Proteomes" id="UP000603434">
    <property type="component" value="Unassembled WGS sequence"/>
</dbReference>
<protein>
    <submittedName>
        <fullName evidence="1">Uncharacterized protein</fullName>
    </submittedName>
</protein>
<evidence type="ECO:0000313" key="1">
    <source>
        <dbReference type="EMBL" id="MBC8360037.1"/>
    </source>
</evidence>